<dbReference type="InterPro" id="IPR011990">
    <property type="entry name" value="TPR-like_helical_dom_sf"/>
</dbReference>
<dbReference type="SUPFAM" id="SSF81901">
    <property type="entry name" value="HCP-like"/>
    <property type="match status" value="1"/>
</dbReference>
<dbReference type="Gene3D" id="1.25.40.10">
    <property type="entry name" value="Tetratricopeptide repeat domain"/>
    <property type="match status" value="1"/>
</dbReference>
<dbReference type="Proteomes" id="UP001149163">
    <property type="component" value="Unassembled WGS sequence"/>
</dbReference>
<evidence type="ECO:0000313" key="3">
    <source>
        <dbReference type="Proteomes" id="UP001149163"/>
    </source>
</evidence>
<evidence type="ECO:0000256" key="1">
    <source>
        <dbReference type="SAM" id="MobiDB-lite"/>
    </source>
</evidence>
<name>A0A9W9ICQ5_9EURO</name>
<protein>
    <submittedName>
        <fullName evidence="2">Uncharacterized protein</fullName>
    </submittedName>
</protein>
<feature type="region of interest" description="Disordered" evidence="1">
    <location>
        <begin position="390"/>
        <end position="419"/>
    </location>
</feature>
<reference evidence="2" key="1">
    <citation type="submission" date="2022-11" db="EMBL/GenBank/DDBJ databases">
        <authorList>
            <person name="Petersen C."/>
        </authorList>
    </citation>
    <scope>NUCLEOTIDE SEQUENCE</scope>
    <source>
        <strain evidence="2">IBT 26290</strain>
    </source>
</reference>
<organism evidence="2 3">
    <name type="scientific">Penicillium canariense</name>
    <dbReference type="NCBI Taxonomy" id="189055"/>
    <lineage>
        <taxon>Eukaryota</taxon>
        <taxon>Fungi</taxon>
        <taxon>Dikarya</taxon>
        <taxon>Ascomycota</taxon>
        <taxon>Pezizomycotina</taxon>
        <taxon>Eurotiomycetes</taxon>
        <taxon>Eurotiomycetidae</taxon>
        <taxon>Eurotiales</taxon>
        <taxon>Aspergillaceae</taxon>
        <taxon>Penicillium</taxon>
    </lineage>
</organism>
<proteinExistence type="predicted"/>
<accession>A0A9W9ICQ5</accession>
<dbReference type="AlphaFoldDB" id="A0A9W9ICQ5"/>
<gene>
    <name evidence="2" type="ORF">N7482_004601</name>
</gene>
<dbReference type="OrthoDB" id="250175at2759"/>
<feature type="compositionally biased region" description="Polar residues" evidence="1">
    <location>
        <begin position="398"/>
        <end position="410"/>
    </location>
</feature>
<comment type="caution">
    <text evidence="2">The sequence shown here is derived from an EMBL/GenBank/DDBJ whole genome shotgun (WGS) entry which is preliminary data.</text>
</comment>
<reference evidence="2" key="2">
    <citation type="journal article" date="2023" name="IMA Fungus">
        <title>Comparative genomic study of the Penicillium genus elucidates a diverse pangenome and 15 lateral gene transfer events.</title>
        <authorList>
            <person name="Petersen C."/>
            <person name="Sorensen T."/>
            <person name="Nielsen M.R."/>
            <person name="Sondergaard T.E."/>
            <person name="Sorensen J.L."/>
            <person name="Fitzpatrick D.A."/>
            <person name="Frisvad J.C."/>
            <person name="Nielsen K.L."/>
        </authorList>
    </citation>
    <scope>NUCLEOTIDE SEQUENCE</scope>
    <source>
        <strain evidence="2">IBT 26290</strain>
    </source>
</reference>
<dbReference type="GeneID" id="81425902"/>
<sequence>MPRPTAALQQWLNLRQNLSPKFPATLSPRANNLLTPPKCLALTISPNATFTSHRPFHSTQYKSAKPGRGSARPAPALRMKKRNEAAQQALAQANGGPANPKGLNMRAIAGDYESKFGWFCTVAGSVYDAAVAAGHLPNISFRTFEDVSIKLFKASLEGRPNAQAIRSISTDVDAVYRIGFISAVNDYTLSEWVISSCALAKSRHAVVLTQGRLINWAKVPPTTEWTTLVKQFSDEGFPPAMVLQAKILGLHGQYKEAFKLMEERVLPYLKPTRRKPGLYTDITMTPLIESPWRVYALLHASYDDKFDSQDSRQKADEATRIAALEYNDSAALVEYASIMLNEKNYDKYEECMSKAATLGNLDAILYIANFYYLTFHGKYPTQAERVALSKADAKGPKSHSTPPELSSTPDTKPDTKPNGNVLSSAIHWMSSFFNQSMSREEYRKLALEWYNLGNHFHIKPSMFMLALMAREQGEDFASAMVLEMAKLDEDPEYAAKIEELKENWQDPNYVPKLSSKMLAVR</sequence>
<dbReference type="EMBL" id="JAPQKN010000002">
    <property type="protein sequence ID" value="KAJ5169007.1"/>
    <property type="molecule type" value="Genomic_DNA"/>
</dbReference>
<evidence type="ECO:0000313" key="2">
    <source>
        <dbReference type="EMBL" id="KAJ5169007.1"/>
    </source>
</evidence>
<keyword evidence="3" id="KW-1185">Reference proteome</keyword>
<dbReference type="RefSeq" id="XP_056545468.1">
    <property type="nucleotide sequence ID" value="XM_056686726.1"/>
</dbReference>